<dbReference type="RefSeq" id="WP_210660964.1">
    <property type="nucleotide sequence ID" value="NZ_JAGKQQ010000001.1"/>
</dbReference>
<dbReference type="Proteomes" id="UP000676565">
    <property type="component" value="Unassembled WGS sequence"/>
</dbReference>
<dbReference type="EMBL" id="JAGKQQ010000001">
    <property type="protein sequence ID" value="MBP3960003.1"/>
    <property type="molecule type" value="Genomic_DNA"/>
</dbReference>
<name>A0ABS5C255_9BACT</name>
<feature type="signal peptide" evidence="1">
    <location>
        <begin position="1"/>
        <end position="19"/>
    </location>
</feature>
<dbReference type="InterPro" id="IPR046230">
    <property type="entry name" value="DUF6263"/>
</dbReference>
<keyword evidence="3" id="KW-1185">Reference proteome</keyword>
<organism evidence="2 3">
    <name type="scientific">Gemmata palustris</name>
    <dbReference type="NCBI Taxonomy" id="2822762"/>
    <lineage>
        <taxon>Bacteria</taxon>
        <taxon>Pseudomonadati</taxon>
        <taxon>Planctomycetota</taxon>
        <taxon>Planctomycetia</taxon>
        <taxon>Gemmatales</taxon>
        <taxon>Gemmataceae</taxon>
        <taxon>Gemmata</taxon>
    </lineage>
</organism>
<feature type="chain" id="PRO_5045875346" evidence="1">
    <location>
        <begin position="20"/>
        <end position="293"/>
    </location>
</feature>
<reference evidence="2 3" key="1">
    <citation type="submission" date="2021-04" db="EMBL/GenBank/DDBJ databases">
        <authorList>
            <person name="Ivanova A."/>
        </authorList>
    </citation>
    <scope>NUCLEOTIDE SEQUENCE [LARGE SCALE GENOMIC DNA]</scope>
    <source>
        <strain evidence="2 3">G18</strain>
    </source>
</reference>
<gene>
    <name evidence="2" type="ORF">J8F10_32645</name>
</gene>
<comment type="caution">
    <text evidence="2">The sequence shown here is derived from an EMBL/GenBank/DDBJ whole genome shotgun (WGS) entry which is preliminary data.</text>
</comment>
<accession>A0ABS5C255</accession>
<evidence type="ECO:0000256" key="1">
    <source>
        <dbReference type="SAM" id="SignalP"/>
    </source>
</evidence>
<protein>
    <submittedName>
        <fullName evidence="2">Uncharacterized protein</fullName>
    </submittedName>
</protein>
<evidence type="ECO:0000313" key="2">
    <source>
        <dbReference type="EMBL" id="MBP3960003.1"/>
    </source>
</evidence>
<keyword evidence="1" id="KW-0732">Signal</keyword>
<proteinExistence type="predicted"/>
<sequence length="293" mass="31639">MRTASVLAALVAFSAPLAAADPVNLKWSLKEGDAFYATTTQEIDQAIKVMGQNVNQKMSTTTVARFEVKSAKSGGMQVQMTYTQVKMEGPLAAAGAGAFADRFKGASLTATFDKGFEITKLEGYDKFLDKLSDGDDMMRKIFEALMPENAVRLMFTQVFIPAPSDKVDAGDKWSRTDKVPLAGLGDLTNKTKYSLDSVKNDVATIKTTADVTFKAGEGNGALPFKISKADLKSDEVKGTILFDTKAGRLKSSSTTMKLKGSMTIEVQNMQIEAEIDQRATTKIEVAAKNPVKD</sequence>
<dbReference type="Pfam" id="PF19777">
    <property type="entry name" value="DUF6263"/>
    <property type="match status" value="1"/>
</dbReference>
<evidence type="ECO:0000313" key="3">
    <source>
        <dbReference type="Proteomes" id="UP000676565"/>
    </source>
</evidence>